<name>A0AA86N5M2_9EUKA</name>
<feature type="transmembrane region" description="Helical" evidence="1">
    <location>
        <begin position="103"/>
        <end position="123"/>
    </location>
</feature>
<evidence type="ECO:0000313" key="3">
    <source>
        <dbReference type="EMBL" id="CAL6116330.1"/>
    </source>
</evidence>
<gene>
    <name evidence="2" type="ORF">HINF_LOCUS649</name>
    <name evidence="3" type="ORF">HINF_LOCUS79016</name>
</gene>
<dbReference type="EMBL" id="CAXDID020000991">
    <property type="protein sequence ID" value="CAL6116330.1"/>
    <property type="molecule type" value="Genomic_DNA"/>
</dbReference>
<proteinExistence type="predicted"/>
<keyword evidence="1" id="KW-1133">Transmembrane helix</keyword>
<sequence length="414" mass="43937">MNIISKSECQLTVNSKLNILTASSTNANITNLLVNLSVASSSGNITLINNINGVINIQGYQVLGSYVSTKTVAMIGININAAATINQFSFKPSTFNVGNGSSYLFANASASSFIINNIAIILGNSFNYLLLSSISTTDADNNYYYFGGIIAFININSVVSINNVILDSFQQLTTSYVCKSGFLVGFVQSNTNSITIKNICLQQNTTSTTYQFYNFGLIGQSSGNISIQNAFVIFSTQTTAFFCYYGIIGIQKSSSLYTEVINFSTSVSFSSSAGNQVGSIIGSDEANNCFVQNTSVVGGNITSYSSSFIGGFIGSQSQYTTLKIQNSTIQKMIISGSTAVGSFLGYCYKSQLSLVNSIVQFVQLSGSDLIGIVVGLNSGGIYSFTGSQSTSNFINDVSYKNCAVLSNTWSVAGC</sequence>
<protein>
    <submittedName>
        <fullName evidence="3">Hypothetical_protein</fullName>
    </submittedName>
</protein>
<reference evidence="3 4" key="2">
    <citation type="submission" date="2024-07" db="EMBL/GenBank/DDBJ databases">
        <authorList>
            <person name="Akdeniz Z."/>
        </authorList>
    </citation>
    <scope>NUCLEOTIDE SEQUENCE [LARGE SCALE GENOMIC DNA]</scope>
</reference>
<evidence type="ECO:0000313" key="4">
    <source>
        <dbReference type="Proteomes" id="UP001642409"/>
    </source>
</evidence>
<organism evidence="2">
    <name type="scientific">Hexamita inflata</name>
    <dbReference type="NCBI Taxonomy" id="28002"/>
    <lineage>
        <taxon>Eukaryota</taxon>
        <taxon>Metamonada</taxon>
        <taxon>Diplomonadida</taxon>
        <taxon>Hexamitidae</taxon>
        <taxon>Hexamitinae</taxon>
        <taxon>Hexamita</taxon>
    </lineage>
</organism>
<evidence type="ECO:0000256" key="1">
    <source>
        <dbReference type="SAM" id="Phobius"/>
    </source>
</evidence>
<accession>A0AA86N5M2</accession>
<feature type="transmembrane region" description="Helical" evidence="1">
    <location>
        <begin position="143"/>
        <end position="166"/>
    </location>
</feature>
<dbReference type="AlphaFoldDB" id="A0AA86N5M2"/>
<comment type="caution">
    <text evidence="2">The sequence shown here is derived from an EMBL/GenBank/DDBJ whole genome shotgun (WGS) entry which is preliminary data.</text>
</comment>
<dbReference type="EMBL" id="CATOUU010000012">
    <property type="protein sequence ID" value="CAI9913004.1"/>
    <property type="molecule type" value="Genomic_DNA"/>
</dbReference>
<keyword evidence="1" id="KW-0472">Membrane</keyword>
<reference evidence="2" key="1">
    <citation type="submission" date="2023-06" db="EMBL/GenBank/DDBJ databases">
        <authorList>
            <person name="Kurt Z."/>
        </authorList>
    </citation>
    <scope>NUCLEOTIDE SEQUENCE</scope>
</reference>
<keyword evidence="1" id="KW-0812">Transmembrane</keyword>
<keyword evidence="4" id="KW-1185">Reference proteome</keyword>
<evidence type="ECO:0000313" key="2">
    <source>
        <dbReference type="EMBL" id="CAI9913004.1"/>
    </source>
</evidence>
<dbReference type="Proteomes" id="UP001642409">
    <property type="component" value="Unassembled WGS sequence"/>
</dbReference>